<dbReference type="SUPFAM" id="SSF54236">
    <property type="entry name" value="Ubiquitin-like"/>
    <property type="match status" value="1"/>
</dbReference>
<dbReference type="EMBL" id="JAVHNQ010000008">
    <property type="protein sequence ID" value="KAK6340962.1"/>
    <property type="molecule type" value="Genomic_DNA"/>
</dbReference>
<dbReference type="AlphaFoldDB" id="A0AAV9UGY7"/>
<proteinExistence type="predicted"/>
<comment type="caution">
    <text evidence="2">The sequence shown here is derived from an EMBL/GenBank/DDBJ whole genome shotgun (WGS) entry which is preliminary data.</text>
</comment>
<dbReference type="Pfam" id="PF17183">
    <property type="entry name" value="Get5_C"/>
    <property type="match status" value="1"/>
</dbReference>
<evidence type="ECO:0000313" key="2">
    <source>
        <dbReference type="EMBL" id="KAK6340962.1"/>
    </source>
</evidence>
<dbReference type="InterPro" id="IPR049256">
    <property type="entry name" value="Get5_C"/>
</dbReference>
<protein>
    <recommendedName>
        <fullName evidence="1">Ubiquitin-like domain-containing protein</fullName>
    </recommendedName>
</protein>
<feature type="domain" description="Ubiquitin-like" evidence="1">
    <location>
        <begin position="66"/>
        <end position="127"/>
    </location>
</feature>
<dbReference type="Proteomes" id="UP001375240">
    <property type="component" value="Unassembled WGS sequence"/>
</dbReference>
<dbReference type="CDD" id="cd17039">
    <property type="entry name" value="Ubl_ubiquitin_like"/>
    <property type="match status" value="1"/>
</dbReference>
<organism evidence="2 3">
    <name type="scientific">Orbilia brochopaga</name>
    <dbReference type="NCBI Taxonomy" id="3140254"/>
    <lineage>
        <taxon>Eukaryota</taxon>
        <taxon>Fungi</taxon>
        <taxon>Dikarya</taxon>
        <taxon>Ascomycota</taxon>
        <taxon>Pezizomycotina</taxon>
        <taxon>Orbiliomycetes</taxon>
        <taxon>Orbiliales</taxon>
        <taxon>Orbiliaceae</taxon>
        <taxon>Orbilia</taxon>
    </lineage>
</organism>
<dbReference type="Pfam" id="PF12754">
    <property type="entry name" value="Get5_N"/>
    <property type="match status" value="1"/>
</dbReference>
<dbReference type="InterPro" id="IPR024737">
    <property type="entry name" value="Get5_N"/>
</dbReference>
<keyword evidence="3" id="KW-1185">Reference proteome</keyword>
<dbReference type="PROSITE" id="PS50053">
    <property type="entry name" value="UBIQUITIN_2"/>
    <property type="match status" value="1"/>
</dbReference>
<dbReference type="InterPro" id="IPR029071">
    <property type="entry name" value="Ubiquitin-like_domsf"/>
</dbReference>
<evidence type="ECO:0000259" key="1">
    <source>
        <dbReference type="PROSITE" id="PS50053"/>
    </source>
</evidence>
<dbReference type="Gene3D" id="3.10.20.90">
    <property type="entry name" value="Phosphatidylinositol 3-kinase Catalytic Subunit, Chain A, domain 1"/>
    <property type="match status" value="1"/>
</dbReference>
<dbReference type="InterPro" id="IPR000626">
    <property type="entry name" value="Ubiquitin-like_dom"/>
</dbReference>
<gene>
    <name evidence="2" type="ORF">TWF696_009275</name>
</gene>
<evidence type="ECO:0000313" key="3">
    <source>
        <dbReference type="Proteomes" id="UP001375240"/>
    </source>
</evidence>
<accession>A0AAV9UGY7</accession>
<sequence>MATKMSEVDFAKSILLGLSSRPCTISPDHVEDPRKLPARSLFTLPKLPTTMAKPAPPRDPSAPPAATIHLKTLRPPQIINESLPSTPLTTTIQAIKATITSKTAIPADKLRLMIKGKILGDAKTLSEIVEDGGEVTISVMVTGGYTPATASATAVPDAAAVAEKVEKAETAEDVVKMEVDSEVGDVVKVLEGEAFWRDLEVFLRQKVGTEAAAREVADVFRKAWGSR</sequence>
<name>A0AAV9UGY7_9PEZI</name>
<dbReference type="Gene3D" id="1.10.286.70">
    <property type="entry name" value="Get5 dimerization domain"/>
    <property type="match status" value="1"/>
</dbReference>
<reference evidence="2 3" key="1">
    <citation type="submission" date="2019-10" db="EMBL/GenBank/DDBJ databases">
        <authorList>
            <person name="Palmer J.M."/>
        </authorList>
    </citation>
    <scope>NUCLEOTIDE SEQUENCE [LARGE SCALE GENOMIC DNA]</scope>
    <source>
        <strain evidence="2 3">TWF696</strain>
    </source>
</reference>